<dbReference type="PANTHER" id="PTHR35861:SF2">
    <property type="entry name" value="FELS-2 PROPHAGE PROTEIN"/>
    <property type="match status" value="1"/>
</dbReference>
<proteinExistence type="predicted"/>
<sequence length="479" mass="52299">MAYKHGVYVNEIATSLVPPVNVEGCLPVFFGTAPVHLAKNPAKANEPVLCHSYAEAVDALGYSDDWDKYTLCEAIYSQFALYGVAPVVFVNVLDPQQHKVVVTGQSAAVADKKTIVTDAVLLDTLEVKDNETVLQTGTDYEAAYDEKGQLLITLLSESSHSSVSTITIGYTKLTPEAVQASDVIGGVDLETGKYKGLETLNSIFSKLGMVPGMIAAPGWSQQSEVAAVMAAKVDNINGIFKGVAFVDVDTTVAKKYSEVSAWKNTNNYTSENEAVCWPMTTLGGKKYHLSTHLIGVCGATDSDSDDIPYVSPSNKKLQADGLCLADGTEIELAKENADYLNGQGIVTALNFIGGWKLWGNETGCYPSNTDPKDRFLCVRRMFNWYYQTFIRTYFSKVDTPLIRRNIDTIIDSENVRLNGLVAQGVLIAGDIEFRDTENPTTSLIDGIVKFHTRFTPPVPMRVIENVIEFDPAAYRSLFA</sequence>
<organism evidence="1">
    <name type="scientific">Caudovirales sp. ctkvU4</name>
    <dbReference type="NCBI Taxonomy" id="2826783"/>
    <lineage>
        <taxon>Viruses</taxon>
        <taxon>Duplodnaviria</taxon>
        <taxon>Heunggongvirae</taxon>
        <taxon>Uroviricota</taxon>
        <taxon>Caudoviricetes</taxon>
    </lineage>
</organism>
<accession>A0A8S5QPR8</accession>
<reference evidence="1" key="1">
    <citation type="journal article" date="2021" name="Proc. Natl. Acad. Sci. U.S.A.">
        <title>A Catalog of Tens of Thousands of Viruses from Human Metagenomes Reveals Hidden Associations with Chronic Diseases.</title>
        <authorList>
            <person name="Tisza M.J."/>
            <person name="Buck C.B."/>
        </authorList>
    </citation>
    <scope>NUCLEOTIDE SEQUENCE</scope>
    <source>
        <strain evidence="1">CtkvU4</strain>
    </source>
</reference>
<dbReference type="EMBL" id="BK015710">
    <property type="protein sequence ID" value="DAE21230.1"/>
    <property type="molecule type" value="Genomic_DNA"/>
</dbReference>
<name>A0A8S5QPR8_9CAUD</name>
<dbReference type="PANTHER" id="PTHR35861">
    <property type="match status" value="1"/>
</dbReference>
<evidence type="ECO:0000313" key="1">
    <source>
        <dbReference type="EMBL" id="DAE21230.1"/>
    </source>
</evidence>
<dbReference type="InterPro" id="IPR052042">
    <property type="entry name" value="Tail_sheath_structural"/>
</dbReference>
<protein>
    <submittedName>
        <fullName evidence="1">Tail sheath tube</fullName>
    </submittedName>
</protein>